<dbReference type="InterPro" id="IPR035093">
    <property type="entry name" value="RelE/ParE_toxin_dom_sf"/>
</dbReference>
<dbReference type="RefSeq" id="WP_066888668.1">
    <property type="nucleotide sequence ID" value="NZ_LZDM01000045.1"/>
</dbReference>
<dbReference type="Pfam" id="PF05015">
    <property type="entry name" value="HigB-like_toxin"/>
    <property type="match status" value="1"/>
</dbReference>
<evidence type="ECO:0000313" key="2">
    <source>
        <dbReference type="Proteomes" id="UP000092671"/>
    </source>
</evidence>
<dbReference type="Gene3D" id="3.30.2310.20">
    <property type="entry name" value="RelE-like"/>
    <property type="match status" value="1"/>
</dbReference>
<evidence type="ECO:0008006" key="3">
    <source>
        <dbReference type="Google" id="ProtNLM"/>
    </source>
</evidence>
<dbReference type="InterPro" id="IPR007711">
    <property type="entry name" value="HigB-1"/>
</dbReference>
<sequence length="92" mass="10580">MIKGFKCKDTQNLFETGSSRVFSNFISVATRKLTMLDNAITLADLRTPPANRLEKLTADREGQYSIRINDQFRICFVWGDDGVYDVQIVDYH</sequence>
<dbReference type="OrthoDB" id="9801102at2"/>
<dbReference type="Proteomes" id="UP000092671">
    <property type="component" value="Unassembled WGS sequence"/>
</dbReference>
<evidence type="ECO:0000313" key="1">
    <source>
        <dbReference type="EMBL" id="OBX51788.1"/>
    </source>
</evidence>
<proteinExistence type="predicted"/>
<gene>
    <name evidence="1" type="ORF">A9Z60_05725</name>
</gene>
<comment type="caution">
    <text evidence="1">The sequence shown here is derived from an EMBL/GenBank/DDBJ whole genome shotgun (WGS) entry which is preliminary data.</text>
</comment>
<dbReference type="PANTHER" id="PTHR40266:SF2">
    <property type="entry name" value="TOXIN HIGB-1"/>
    <property type="match status" value="1"/>
</dbReference>
<dbReference type="SUPFAM" id="SSF143011">
    <property type="entry name" value="RelE-like"/>
    <property type="match status" value="1"/>
</dbReference>
<dbReference type="EMBL" id="LZDN01000003">
    <property type="protein sequence ID" value="OBX51788.1"/>
    <property type="molecule type" value="Genomic_DNA"/>
</dbReference>
<reference evidence="1 2" key="1">
    <citation type="submission" date="2016-06" db="EMBL/GenBank/DDBJ databases">
        <title>Draft genome of Moraxella nonliquefaciens CCUG 60284.</title>
        <authorList>
            <person name="Salva-Serra F."/>
            <person name="Engstrom-Jakobsson H."/>
            <person name="Thorell K."/>
            <person name="Gonzales-Siles L."/>
            <person name="Karlsson R."/>
            <person name="Boulund F."/>
            <person name="Engstrand L."/>
            <person name="Kristiansson E."/>
            <person name="Moore E."/>
        </authorList>
    </citation>
    <scope>NUCLEOTIDE SEQUENCE [LARGE SCALE GENOMIC DNA]</scope>
    <source>
        <strain evidence="1 2">CCUG 60284</strain>
    </source>
</reference>
<organism evidence="1 2">
    <name type="scientific">Moraxella nonliquefaciens</name>
    <dbReference type="NCBI Taxonomy" id="478"/>
    <lineage>
        <taxon>Bacteria</taxon>
        <taxon>Pseudomonadati</taxon>
        <taxon>Pseudomonadota</taxon>
        <taxon>Gammaproteobacteria</taxon>
        <taxon>Moraxellales</taxon>
        <taxon>Moraxellaceae</taxon>
        <taxon>Moraxella</taxon>
    </lineage>
</organism>
<name>A0A1B8PLE1_MORNO</name>
<accession>A0A1B8PLE1</accession>
<dbReference type="AlphaFoldDB" id="A0A1B8PLE1"/>
<protein>
    <recommendedName>
        <fullName evidence="3">Excinuclease ABC subunit A</fullName>
    </recommendedName>
</protein>
<dbReference type="PANTHER" id="PTHR40266">
    <property type="entry name" value="TOXIN HIGB-1"/>
    <property type="match status" value="1"/>
</dbReference>